<dbReference type="GO" id="GO:0016740">
    <property type="term" value="F:transferase activity"/>
    <property type="evidence" value="ECO:0007669"/>
    <property type="project" value="UniProtKB-KW"/>
</dbReference>
<organism evidence="2 3">
    <name type="scientific">Marinomonas balearica</name>
    <dbReference type="NCBI Taxonomy" id="491947"/>
    <lineage>
        <taxon>Bacteria</taxon>
        <taxon>Pseudomonadati</taxon>
        <taxon>Pseudomonadota</taxon>
        <taxon>Gammaproteobacteria</taxon>
        <taxon>Oceanospirillales</taxon>
        <taxon>Oceanospirillaceae</taxon>
        <taxon>Marinomonas</taxon>
    </lineage>
</organism>
<dbReference type="AlphaFoldDB" id="A0A4R6M4R4"/>
<dbReference type="Pfam" id="PF00535">
    <property type="entry name" value="Glycos_transf_2"/>
    <property type="match status" value="1"/>
</dbReference>
<dbReference type="RefSeq" id="WP_133504608.1">
    <property type="nucleotide sequence ID" value="NZ_SNXC01000014.1"/>
</dbReference>
<evidence type="ECO:0000313" key="2">
    <source>
        <dbReference type="EMBL" id="TDO96311.1"/>
    </source>
</evidence>
<protein>
    <submittedName>
        <fullName evidence="2">Glycosyl transferase family 2</fullName>
    </submittedName>
</protein>
<dbReference type="OrthoDB" id="9815923at2"/>
<sequence length="288" mass="33689">MKISAFTFIKNGVLLGYPFVQSIQSVLSLVDEFVIAVGESEDNTLDVLRSIESDKIRIIETVWNDKMQARGYVYGQQKMIAQFSCTGDWAFYIEADEVVHETDLPKIRQVCEQYLEDDEVEAIAFDYYHFYGNQNTYIDSSHWYRSEARIIKNSIRTYAPDGLYWIVLDGRKTRRYPKAVRPGVKMYHYGWTRTTAQLQAKDDRVSVYWGRNADKVSYDEIDPDIMRKFIGTHPSVMLNSFENTDSEVFVPRPKNGIPKQYKKYRLKDKLESLFGVDLSKKHYLLVTR</sequence>
<proteinExistence type="predicted"/>
<reference evidence="2 3" key="1">
    <citation type="submission" date="2019-03" db="EMBL/GenBank/DDBJ databases">
        <title>Genomic Encyclopedia of Type Strains, Phase III (KMG-III): the genomes of soil and plant-associated and newly described type strains.</title>
        <authorList>
            <person name="Whitman W."/>
        </authorList>
    </citation>
    <scope>NUCLEOTIDE SEQUENCE [LARGE SCALE GENOMIC DNA]</scope>
    <source>
        <strain evidence="2 3">CECT 7378</strain>
    </source>
</reference>
<dbReference type="Proteomes" id="UP000294656">
    <property type="component" value="Unassembled WGS sequence"/>
</dbReference>
<gene>
    <name evidence="2" type="ORF">DFP79_2884</name>
</gene>
<evidence type="ECO:0000259" key="1">
    <source>
        <dbReference type="Pfam" id="PF00535"/>
    </source>
</evidence>
<name>A0A4R6M4R4_9GAMM</name>
<comment type="caution">
    <text evidence="2">The sequence shown here is derived from an EMBL/GenBank/DDBJ whole genome shotgun (WGS) entry which is preliminary data.</text>
</comment>
<keyword evidence="2" id="KW-0808">Transferase</keyword>
<dbReference type="Gene3D" id="3.90.550.10">
    <property type="entry name" value="Spore Coat Polysaccharide Biosynthesis Protein SpsA, Chain A"/>
    <property type="match status" value="1"/>
</dbReference>
<evidence type="ECO:0000313" key="3">
    <source>
        <dbReference type="Proteomes" id="UP000294656"/>
    </source>
</evidence>
<accession>A0A4R6M4R4</accession>
<keyword evidence="3" id="KW-1185">Reference proteome</keyword>
<feature type="domain" description="Glycosyltransferase 2-like" evidence="1">
    <location>
        <begin position="21"/>
        <end position="152"/>
    </location>
</feature>
<dbReference type="InterPro" id="IPR029044">
    <property type="entry name" value="Nucleotide-diphossugar_trans"/>
</dbReference>
<dbReference type="InterPro" id="IPR001173">
    <property type="entry name" value="Glyco_trans_2-like"/>
</dbReference>
<dbReference type="EMBL" id="SNXC01000014">
    <property type="protein sequence ID" value="TDO96311.1"/>
    <property type="molecule type" value="Genomic_DNA"/>
</dbReference>
<dbReference type="SUPFAM" id="SSF53448">
    <property type="entry name" value="Nucleotide-diphospho-sugar transferases"/>
    <property type="match status" value="1"/>
</dbReference>